<evidence type="ECO:0000259" key="3">
    <source>
        <dbReference type="Pfam" id="PF01968"/>
    </source>
</evidence>
<feature type="region of interest" description="Disordered" evidence="2">
    <location>
        <begin position="1245"/>
        <end position="1270"/>
    </location>
</feature>
<dbReference type="InterPro" id="IPR002821">
    <property type="entry name" value="Hydantoinase_A"/>
</dbReference>
<gene>
    <name evidence="7" type="ORF">PEVE_00036681</name>
</gene>
<comment type="similarity">
    <text evidence="1">Belongs to the oxoprolinase family.</text>
</comment>
<feature type="domain" description="Hydantoinase/oxoprolinase N-terminal" evidence="5">
    <location>
        <begin position="7"/>
        <end position="213"/>
    </location>
</feature>
<feature type="domain" description="Acetophenone carboxylase-like C-terminal" evidence="6">
    <location>
        <begin position="548"/>
        <end position="706"/>
    </location>
</feature>
<dbReference type="PANTHER" id="PTHR11365">
    <property type="entry name" value="5-OXOPROLINASE RELATED"/>
    <property type="match status" value="1"/>
</dbReference>
<dbReference type="InterPro" id="IPR003692">
    <property type="entry name" value="Hydantoinase_B"/>
</dbReference>
<dbReference type="PANTHER" id="PTHR11365:SF2">
    <property type="entry name" value="5-OXOPROLINASE"/>
    <property type="match status" value="1"/>
</dbReference>
<evidence type="ECO:0008006" key="9">
    <source>
        <dbReference type="Google" id="ProtNLM"/>
    </source>
</evidence>
<accession>A0ABN8LNP1</accession>
<dbReference type="Pfam" id="PF02538">
    <property type="entry name" value="Hydantoinase_B"/>
    <property type="match status" value="1"/>
</dbReference>
<protein>
    <recommendedName>
        <fullName evidence="9">5-oxoprolinase</fullName>
    </recommendedName>
</protein>
<feature type="domain" description="Hydantoinase B/oxoprolinase" evidence="4">
    <location>
        <begin position="732"/>
        <end position="1255"/>
    </location>
</feature>
<dbReference type="EMBL" id="CALNXI010000059">
    <property type="protein sequence ID" value="CAH3017313.1"/>
    <property type="molecule type" value="Genomic_DNA"/>
</dbReference>
<evidence type="ECO:0000259" key="4">
    <source>
        <dbReference type="Pfam" id="PF02538"/>
    </source>
</evidence>
<dbReference type="Pfam" id="PF19278">
    <property type="entry name" value="Hydant_A_C"/>
    <property type="match status" value="1"/>
</dbReference>
<feature type="domain" description="Hydantoinase A/oxoprolinase" evidence="3">
    <location>
        <begin position="233"/>
        <end position="524"/>
    </location>
</feature>
<comment type="caution">
    <text evidence="7">The sequence shown here is derived from an EMBL/GenBank/DDBJ whole genome shotgun (WGS) entry which is preliminary data.</text>
</comment>
<reference evidence="7 8" key="1">
    <citation type="submission" date="2022-05" db="EMBL/GenBank/DDBJ databases">
        <authorList>
            <consortium name="Genoscope - CEA"/>
            <person name="William W."/>
        </authorList>
    </citation>
    <scope>NUCLEOTIDE SEQUENCE [LARGE SCALE GENOMIC DNA]</scope>
</reference>
<name>A0ABN8LNP1_9CNID</name>
<proteinExistence type="inferred from homology"/>
<evidence type="ECO:0000256" key="1">
    <source>
        <dbReference type="ARBA" id="ARBA00010403"/>
    </source>
</evidence>
<dbReference type="InterPro" id="IPR049517">
    <property type="entry name" value="ACX-like_C"/>
</dbReference>
<dbReference type="InterPro" id="IPR045079">
    <property type="entry name" value="Oxoprolinase-like"/>
</dbReference>
<evidence type="ECO:0000256" key="2">
    <source>
        <dbReference type="SAM" id="MobiDB-lite"/>
    </source>
</evidence>
<dbReference type="Proteomes" id="UP001159427">
    <property type="component" value="Unassembled WGS sequence"/>
</dbReference>
<evidence type="ECO:0000259" key="6">
    <source>
        <dbReference type="Pfam" id="PF19278"/>
    </source>
</evidence>
<dbReference type="InterPro" id="IPR008040">
    <property type="entry name" value="Hydant_A_N"/>
</dbReference>
<organism evidence="7 8">
    <name type="scientific">Porites evermanni</name>
    <dbReference type="NCBI Taxonomy" id="104178"/>
    <lineage>
        <taxon>Eukaryota</taxon>
        <taxon>Metazoa</taxon>
        <taxon>Cnidaria</taxon>
        <taxon>Anthozoa</taxon>
        <taxon>Hexacorallia</taxon>
        <taxon>Scleractinia</taxon>
        <taxon>Fungiina</taxon>
        <taxon>Poritidae</taxon>
        <taxon>Porites</taxon>
    </lineage>
</organism>
<evidence type="ECO:0000259" key="5">
    <source>
        <dbReference type="Pfam" id="PF05378"/>
    </source>
</evidence>
<keyword evidence="8" id="KW-1185">Reference proteome</keyword>
<evidence type="ECO:0000313" key="8">
    <source>
        <dbReference type="Proteomes" id="UP001159427"/>
    </source>
</evidence>
<evidence type="ECO:0000313" key="7">
    <source>
        <dbReference type="EMBL" id="CAH3017313.1"/>
    </source>
</evidence>
<feature type="compositionally biased region" description="Polar residues" evidence="2">
    <location>
        <begin position="1259"/>
        <end position="1270"/>
    </location>
</feature>
<sequence>MACLKFRFAIDRGGTFTDIFSECSNGEIRVMKLLSVDAAYPDAPREGIRRILQQVTGVKMPADEPIDPKYIDWIRMGTTVATNALLERKGERMALVITEGFHDLLHIGNQTRPHLFDLTATCPEVLYDDVIEAKERVILAQEKSEIKTPDGSYEVTASTGEKLIVWQTLDKISLKRDLQRILNKGIRSLAVVLLHSYMFDAHEKEVGEIALAMGFTQVSLSSSVMPMIKIVPRGYTACADGYLTPCIKRYVSGFMSGFKRGIEDKVLFMQSKGGLTPVSRFSGCHAILSGPAGGVVGYAMTAYHKETDRPVIGFDMGGMYKLVTSLFYILEQCYFDLQLDINTVAAGGGSRLFFRAGLFVVGPESAGAHPGPVCYRKGGPLALTDANLVLGRIMPEFFPKIFGENEDLPLDKQGTVDAFEKLTEEINGFLSSQSIDNKPDPLSIEDVAMGFITVANETMCRPIRTLTQARGHNTANHVLACFGGAGGQHACSIAQSLGMSTVLIHRYSGILSAFGLALADVVHESQEPCSCVYNRDSYQYLEDRIVFLTQQCTEELKRQGFDEKQISTQTFLHMRYDRTDCALICDVSSCKSYKAGMNSCNCGDFGKVFTARYLQEFGFSIPNRNIIIDDIRIRGCGHSKTTVTQSVPASSKLPPVKKVTKCFFEGGYRDTNVYFLDNLAAGHVLEGPAIIIDQHSTIVVEPQCSASITNSGDVRIEVGKNKNKRHVTTDLDAIQLSIFSHRFMSITDQMGRVLQRTAISTNIKERLDFSCAMFGPTGGLVANGPHVPMHLGSMQETVKYQIEQLGDGLKEGDVILSNHPSAGGTHLPDLTVITPVFYPGQPKPVFFVASRGHHADVGGIAPGSMPPNSHTIFDEGAVFMSFKLVDGGIFQEEALKEKLLKPAEYPGCSGSRNIQDNISDLKAQVAANHKGIHLINSLIDEYSLPVVQAYMKYIQQNAEVAVREMLTEIAHKTKERTGRSVLQALDHMDDGTPINLTVSIDEDKGNAVFDFTGSGYESYGNCNAPRAVALSALIYCLRSMVKYDIPLNEGCMVPVTVQIPPGSLLDPSPTAAVVGGSVLTTQRIVDVVLKAFGVCAASQGCMNNTTFGDEGCGYYETVAGGAGAGPTWEGRSGVHSHMTNTRITDPEILERRYPVILLRFHLNPGTGGDGFHRGGDGVIRELVFRKTQVLSVLTERRSAFRPYGVQGGKPGSVGVNLLIDNTGRVINLGSKSTVTVNAGDRLRVQTPGGGGYGNPTNQIVEGNQSSSLNL</sequence>
<dbReference type="Pfam" id="PF05378">
    <property type="entry name" value="Hydant_A_N"/>
    <property type="match status" value="1"/>
</dbReference>
<dbReference type="Pfam" id="PF01968">
    <property type="entry name" value="Hydantoinase_A"/>
    <property type="match status" value="1"/>
</dbReference>